<feature type="region of interest" description="Disordered" evidence="7">
    <location>
        <begin position="563"/>
        <end position="640"/>
    </location>
</feature>
<evidence type="ECO:0000256" key="7">
    <source>
        <dbReference type="SAM" id="MobiDB-lite"/>
    </source>
</evidence>
<evidence type="ECO:0000256" key="3">
    <source>
        <dbReference type="ARBA" id="ARBA00022692"/>
    </source>
</evidence>
<dbReference type="EnsemblMetazoa" id="XM_011674364">
    <property type="protein sequence ID" value="XP_011672666"/>
    <property type="gene ID" value="LOC579660"/>
</dbReference>
<evidence type="ECO:0000313" key="11">
    <source>
        <dbReference type="Proteomes" id="UP000007110"/>
    </source>
</evidence>
<accession>A0A7M7HFZ9</accession>
<evidence type="ECO:0000256" key="4">
    <source>
        <dbReference type="ARBA" id="ARBA00022847"/>
    </source>
</evidence>
<feature type="compositionally biased region" description="Polar residues" evidence="7">
    <location>
        <begin position="591"/>
        <end position="617"/>
    </location>
</feature>
<keyword evidence="6 8" id="KW-0472">Membrane</keyword>
<dbReference type="InterPro" id="IPR038770">
    <property type="entry name" value="Na+/solute_symporter_sf"/>
</dbReference>
<dbReference type="GO" id="GO:0015293">
    <property type="term" value="F:symporter activity"/>
    <property type="evidence" value="ECO:0007669"/>
    <property type="project" value="UniProtKB-KW"/>
</dbReference>
<evidence type="ECO:0000256" key="6">
    <source>
        <dbReference type="ARBA" id="ARBA00023136"/>
    </source>
</evidence>
<feature type="transmembrane region" description="Helical" evidence="8">
    <location>
        <begin position="430"/>
        <end position="451"/>
    </location>
</feature>
<dbReference type="AlphaFoldDB" id="A0A7M7HFZ9"/>
<dbReference type="KEGG" id="spu:579660"/>
<dbReference type="PANTHER" id="PTHR10361">
    <property type="entry name" value="SODIUM-BILE ACID COTRANSPORTER"/>
    <property type="match status" value="1"/>
</dbReference>
<dbReference type="Pfam" id="PF01758">
    <property type="entry name" value="SBF"/>
    <property type="match status" value="1"/>
</dbReference>
<reference evidence="11" key="1">
    <citation type="submission" date="2015-02" db="EMBL/GenBank/DDBJ databases">
        <title>Genome sequencing for Strongylocentrotus purpuratus.</title>
        <authorList>
            <person name="Murali S."/>
            <person name="Liu Y."/>
            <person name="Vee V."/>
            <person name="English A."/>
            <person name="Wang M."/>
            <person name="Skinner E."/>
            <person name="Han Y."/>
            <person name="Muzny D.M."/>
            <person name="Worley K.C."/>
            <person name="Gibbs R.A."/>
        </authorList>
    </citation>
    <scope>NUCLEOTIDE SEQUENCE</scope>
</reference>
<evidence type="ECO:0000256" key="8">
    <source>
        <dbReference type="SAM" id="Phobius"/>
    </source>
</evidence>
<evidence type="ECO:0000256" key="2">
    <source>
        <dbReference type="ARBA" id="ARBA00006528"/>
    </source>
</evidence>
<dbReference type="InParanoid" id="A0A7M7HFZ9"/>
<dbReference type="OrthoDB" id="203097at2759"/>
<dbReference type="InterPro" id="IPR002657">
    <property type="entry name" value="BilAc:Na_symport/Acr3"/>
</dbReference>
<comment type="similarity">
    <text evidence="2">Belongs to the bile acid:sodium symporter (BASS) (TC 2.A.28) family.</text>
</comment>
<evidence type="ECO:0000313" key="10">
    <source>
        <dbReference type="EnsemblMetazoa" id="XP_011672666"/>
    </source>
</evidence>
<evidence type="ECO:0008006" key="12">
    <source>
        <dbReference type="Google" id="ProtNLM"/>
    </source>
</evidence>
<keyword evidence="4" id="KW-0769">Symport</keyword>
<feature type="compositionally biased region" description="Polar residues" evidence="7">
    <location>
        <begin position="625"/>
        <end position="640"/>
    </location>
</feature>
<dbReference type="Gene3D" id="1.20.1530.20">
    <property type="match status" value="1"/>
</dbReference>
<feature type="transmembrane region" description="Helical" evidence="8">
    <location>
        <begin position="230"/>
        <end position="249"/>
    </location>
</feature>
<keyword evidence="11" id="KW-1185">Reference proteome</keyword>
<dbReference type="PANTHER" id="PTHR10361:SF65">
    <property type="entry name" value="ILEAL SODIUM_BILE ACID COTRANSPORTER"/>
    <property type="match status" value="1"/>
</dbReference>
<feature type="transmembrane region" description="Helical" evidence="8">
    <location>
        <begin position="336"/>
        <end position="360"/>
    </location>
</feature>
<name>A0A7M7HFZ9_STRPU</name>
<feature type="transmembrane region" description="Helical" evidence="8">
    <location>
        <begin position="261"/>
        <end position="285"/>
    </location>
</feature>
<dbReference type="InterPro" id="IPR004710">
    <property type="entry name" value="Bilac:Na_transpt"/>
</dbReference>
<comment type="subcellular location">
    <subcellularLocation>
        <location evidence="1">Membrane</location>
        <topology evidence="1">Multi-pass membrane protein</topology>
    </subcellularLocation>
</comment>
<dbReference type="GO" id="GO:0016020">
    <property type="term" value="C:membrane"/>
    <property type="evidence" value="ECO:0007669"/>
    <property type="project" value="UniProtKB-SubCell"/>
</dbReference>
<protein>
    <recommendedName>
        <fullName evidence="12">Ileal sodium/bile acid cotransporter</fullName>
    </recommendedName>
</protein>
<evidence type="ECO:0000256" key="9">
    <source>
        <dbReference type="SAM" id="SignalP"/>
    </source>
</evidence>
<sequence>MGSSGIFSVTFLISLVIAVTGHPHPPCDSASGGAEIVVEFSPDPFLIVLEGVEGLVNVTIYGIVGNITVSTSIGDSNSFESFFNETVITDAVDGNVTVMIPIRGRKLSISSLILNITHVYQVADDVLLKGDVASSGDGGNEEEASVREYIETHSFTYDIKVSRQRNILEKVFTYSLLGWLIVSYVTMGSKMDLAVIWNKLRRPYGVLTGIGCQFIIMPLIAFALAKSPGITPEAAIGLLVIGSCPGGWISNIFSLLMDVDFVLSLTMTFCSSFMALGLMPLNMFIYGSRLTEGNSSGLQTPYKDIAMQLGLMLLPVGLGMYIAHKSEKIAKIMLKCLKPMSCGLIVIALAIGIPSQVYIFDVPWRIYLICCALPFCGGTLGFAISKLLRRPTKEALTISFETGVQNSLLAITVAKLSYPIPEADLIARMPLLVAMLQIFEGTVMILTYVIVRRVLIRVGKIARPDTGDYHQCDIEAKASDAVNEDDDEEDDDLHEEEKQALKALDVGDDFELKIDPCEKNGYVKMNEEQTDVEGKCDSHADVATKALPDSFNDNKAGYVKIKESTSDQENDDEVQADDVTKPEVVEIHPNENMNNNSEEQKTGSKSITHPGTDNVPKSSEEGSGAETQTPCDPAEQETNI</sequence>
<dbReference type="OMA" id="WRIYLIC"/>
<feature type="transmembrane region" description="Helical" evidence="8">
    <location>
        <begin position="203"/>
        <end position="224"/>
    </location>
</feature>
<keyword evidence="9" id="KW-0732">Signal</keyword>
<feature type="chain" id="PRO_5029580195" description="Ileal sodium/bile acid cotransporter" evidence="9">
    <location>
        <begin position="22"/>
        <end position="640"/>
    </location>
</feature>
<feature type="compositionally biased region" description="Acidic residues" evidence="7">
    <location>
        <begin position="566"/>
        <end position="576"/>
    </location>
</feature>
<dbReference type="Proteomes" id="UP000007110">
    <property type="component" value="Unassembled WGS sequence"/>
</dbReference>
<proteinExistence type="inferred from homology"/>
<evidence type="ECO:0000256" key="5">
    <source>
        <dbReference type="ARBA" id="ARBA00022989"/>
    </source>
</evidence>
<organism evidence="10 11">
    <name type="scientific">Strongylocentrotus purpuratus</name>
    <name type="common">Purple sea urchin</name>
    <dbReference type="NCBI Taxonomy" id="7668"/>
    <lineage>
        <taxon>Eukaryota</taxon>
        <taxon>Metazoa</taxon>
        <taxon>Echinodermata</taxon>
        <taxon>Eleutherozoa</taxon>
        <taxon>Echinozoa</taxon>
        <taxon>Echinoidea</taxon>
        <taxon>Euechinoidea</taxon>
        <taxon>Echinacea</taxon>
        <taxon>Camarodonta</taxon>
        <taxon>Echinidea</taxon>
        <taxon>Strongylocentrotidae</taxon>
        <taxon>Strongylocentrotus</taxon>
    </lineage>
</organism>
<keyword evidence="4" id="KW-0813">Transport</keyword>
<dbReference type="RefSeq" id="XP_011672666.2">
    <property type="nucleotide sequence ID" value="XM_011674364.2"/>
</dbReference>
<feature type="signal peptide" evidence="9">
    <location>
        <begin position="1"/>
        <end position="21"/>
    </location>
</feature>
<feature type="transmembrane region" description="Helical" evidence="8">
    <location>
        <begin position="366"/>
        <end position="384"/>
    </location>
</feature>
<dbReference type="GeneID" id="579660"/>
<feature type="compositionally biased region" description="Basic and acidic residues" evidence="7">
    <location>
        <begin position="578"/>
        <end position="589"/>
    </location>
</feature>
<feature type="transmembrane region" description="Helical" evidence="8">
    <location>
        <begin position="305"/>
        <end position="324"/>
    </location>
</feature>
<reference evidence="10" key="2">
    <citation type="submission" date="2021-01" db="UniProtKB">
        <authorList>
            <consortium name="EnsemblMetazoa"/>
        </authorList>
    </citation>
    <scope>IDENTIFICATION</scope>
</reference>
<keyword evidence="5 8" id="KW-1133">Transmembrane helix</keyword>
<keyword evidence="3 8" id="KW-0812">Transmembrane</keyword>
<feature type="transmembrane region" description="Helical" evidence="8">
    <location>
        <begin position="171"/>
        <end position="191"/>
    </location>
</feature>
<evidence type="ECO:0000256" key="1">
    <source>
        <dbReference type="ARBA" id="ARBA00004141"/>
    </source>
</evidence>